<evidence type="ECO:0000313" key="3">
    <source>
        <dbReference type="Proteomes" id="UP000315782"/>
    </source>
</evidence>
<dbReference type="InterPro" id="IPR003781">
    <property type="entry name" value="CoA-bd"/>
</dbReference>
<dbReference type="PANTHER" id="PTHR33303:SF2">
    <property type="entry name" value="COA-BINDING DOMAIN-CONTAINING PROTEIN"/>
    <property type="match status" value="1"/>
</dbReference>
<feature type="domain" description="CoA-binding" evidence="1">
    <location>
        <begin position="13"/>
        <end position="108"/>
    </location>
</feature>
<dbReference type="SUPFAM" id="SSF51735">
    <property type="entry name" value="NAD(P)-binding Rossmann-fold domains"/>
    <property type="match status" value="1"/>
</dbReference>
<organism evidence="2 3">
    <name type="scientific">SAR86 cluster bacterium</name>
    <dbReference type="NCBI Taxonomy" id="2030880"/>
    <lineage>
        <taxon>Bacteria</taxon>
        <taxon>Pseudomonadati</taxon>
        <taxon>Pseudomonadota</taxon>
        <taxon>Gammaproteobacteria</taxon>
        <taxon>SAR86 cluster</taxon>
    </lineage>
</organism>
<gene>
    <name evidence="2" type="ORF">EVA96_02990</name>
</gene>
<name>A0A520MG47_9GAMM</name>
<dbReference type="Proteomes" id="UP000315782">
    <property type="component" value="Unassembled WGS sequence"/>
</dbReference>
<proteinExistence type="predicted"/>
<dbReference type="AlphaFoldDB" id="A0A520MG47"/>
<evidence type="ECO:0000313" key="2">
    <source>
        <dbReference type="EMBL" id="RZO20199.1"/>
    </source>
</evidence>
<dbReference type="InterPro" id="IPR036291">
    <property type="entry name" value="NAD(P)-bd_dom_sf"/>
</dbReference>
<protein>
    <submittedName>
        <fullName evidence="2">CoA-binding protein</fullName>
    </submittedName>
</protein>
<dbReference type="SMART" id="SM00881">
    <property type="entry name" value="CoA_binding"/>
    <property type="match status" value="1"/>
</dbReference>
<dbReference type="Gene3D" id="3.40.50.720">
    <property type="entry name" value="NAD(P)-binding Rossmann-like Domain"/>
    <property type="match status" value="1"/>
</dbReference>
<comment type="caution">
    <text evidence="2">The sequence shown here is derived from an EMBL/GenBank/DDBJ whole genome shotgun (WGS) entry which is preliminary data.</text>
</comment>
<sequence>MIEDYADEYLKKILSETKTIAIVGASPNNERDSYKVMKTLLANEYVVFPVNPNEAGNKILGRICYANLQAINQSIDMVDVFRASHAVVGIAKEAIEVGAKTLWTQLDVINVEAASIAKEAGLKVVMNRCPKIELAKPYWTSKTK</sequence>
<evidence type="ECO:0000259" key="1">
    <source>
        <dbReference type="SMART" id="SM00881"/>
    </source>
</evidence>
<dbReference type="EMBL" id="SHBI01000021">
    <property type="protein sequence ID" value="RZO20199.1"/>
    <property type="molecule type" value="Genomic_DNA"/>
</dbReference>
<dbReference type="Pfam" id="PF13380">
    <property type="entry name" value="CoA_binding_2"/>
    <property type="match status" value="1"/>
</dbReference>
<accession>A0A520MG47</accession>
<dbReference type="PANTHER" id="PTHR33303">
    <property type="entry name" value="CYTOPLASMIC PROTEIN-RELATED"/>
    <property type="match status" value="1"/>
</dbReference>
<reference evidence="2 3" key="1">
    <citation type="submission" date="2019-02" db="EMBL/GenBank/DDBJ databases">
        <title>Prokaryotic population dynamics and viral predation in marine succession experiment using metagenomics: the confinement effect.</title>
        <authorList>
            <person name="Haro-Moreno J.M."/>
            <person name="Rodriguez-Valera F."/>
            <person name="Lopez-Perez M."/>
        </authorList>
    </citation>
    <scope>NUCLEOTIDE SEQUENCE [LARGE SCALE GENOMIC DNA]</scope>
    <source>
        <strain evidence="2">MED-G163</strain>
    </source>
</reference>